<dbReference type="InterPro" id="IPR039384">
    <property type="entry name" value="HINT"/>
</dbReference>
<reference evidence="6" key="1">
    <citation type="submission" date="2015-04" db="UniProtKB">
        <authorList>
            <consortium name="EnsemblPlants"/>
        </authorList>
    </citation>
    <scope>IDENTIFICATION</scope>
</reference>
<feature type="active site" description="Tele-AMP-histidine intermediate" evidence="1">
    <location>
        <position position="204"/>
    </location>
</feature>
<dbReference type="CDD" id="cd01277">
    <property type="entry name" value="HINT_subgroup"/>
    <property type="match status" value="1"/>
</dbReference>
<feature type="compositionally biased region" description="Basic and acidic residues" evidence="4">
    <location>
        <begin position="11"/>
        <end position="29"/>
    </location>
</feature>
<dbReference type="PROSITE" id="PS00892">
    <property type="entry name" value="HIT_1"/>
    <property type="match status" value="1"/>
</dbReference>
<dbReference type="AlphaFoldDB" id="A0A0E0F4V8"/>
<keyword evidence="7" id="KW-1185">Reference proteome</keyword>
<dbReference type="Pfam" id="PF01230">
    <property type="entry name" value="HIT"/>
    <property type="match status" value="1"/>
</dbReference>
<dbReference type="eggNOG" id="KOG3275">
    <property type="taxonomic scope" value="Eukaryota"/>
</dbReference>
<evidence type="ECO:0000256" key="1">
    <source>
        <dbReference type="PIRSR" id="PIRSR601310-1"/>
    </source>
</evidence>
<accession>A0A0E0F4V8</accession>
<proteinExistence type="predicted"/>
<feature type="region of interest" description="Disordered" evidence="4">
    <location>
        <begin position="1"/>
        <end position="30"/>
    </location>
</feature>
<feature type="short sequence motif" description="Histidine triad motif" evidence="2 3">
    <location>
        <begin position="202"/>
        <end position="206"/>
    </location>
</feature>
<dbReference type="Gene3D" id="3.30.428.10">
    <property type="entry name" value="HIT-like"/>
    <property type="match status" value="1"/>
</dbReference>
<dbReference type="InterPro" id="IPR036265">
    <property type="entry name" value="HIT-like_sf"/>
</dbReference>
<protein>
    <recommendedName>
        <fullName evidence="5">HIT domain-containing protein</fullName>
    </recommendedName>
</protein>
<dbReference type="PANTHER" id="PTHR47670">
    <property type="entry name" value="ADENYLYLSULFATASE HINT3"/>
    <property type="match status" value="1"/>
</dbReference>
<evidence type="ECO:0000313" key="6">
    <source>
        <dbReference type="EnsemblPlants" id="OMERI11G08920.1"/>
    </source>
</evidence>
<evidence type="ECO:0000256" key="4">
    <source>
        <dbReference type="SAM" id="MobiDB-lite"/>
    </source>
</evidence>
<dbReference type="HOGENOM" id="CLU_056776_2_0_1"/>
<dbReference type="GO" id="GO:0009150">
    <property type="term" value="P:purine ribonucleotide metabolic process"/>
    <property type="evidence" value="ECO:0007669"/>
    <property type="project" value="TreeGrafter"/>
</dbReference>
<dbReference type="InterPro" id="IPR019808">
    <property type="entry name" value="Histidine_triad_CS"/>
</dbReference>
<dbReference type="PANTHER" id="PTHR47670:SF1">
    <property type="entry name" value="ADENYLYLSULFATASE HINT3"/>
    <property type="match status" value="1"/>
</dbReference>
<dbReference type="InterPro" id="IPR011146">
    <property type="entry name" value="HIT-like"/>
</dbReference>
<dbReference type="InterPro" id="IPR001310">
    <property type="entry name" value="Histidine_triad_HIT"/>
</dbReference>
<dbReference type="GO" id="GO:0047627">
    <property type="term" value="F:adenylylsulfatase activity"/>
    <property type="evidence" value="ECO:0007669"/>
    <property type="project" value="TreeGrafter"/>
</dbReference>
<organism evidence="6">
    <name type="scientific">Oryza meridionalis</name>
    <dbReference type="NCBI Taxonomy" id="40149"/>
    <lineage>
        <taxon>Eukaryota</taxon>
        <taxon>Viridiplantae</taxon>
        <taxon>Streptophyta</taxon>
        <taxon>Embryophyta</taxon>
        <taxon>Tracheophyta</taxon>
        <taxon>Spermatophyta</taxon>
        <taxon>Magnoliopsida</taxon>
        <taxon>Liliopsida</taxon>
        <taxon>Poales</taxon>
        <taxon>Poaceae</taxon>
        <taxon>BOP clade</taxon>
        <taxon>Oryzoideae</taxon>
        <taxon>Oryzeae</taxon>
        <taxon>Oryzinae</taxon>
        <taxon>Oryza</taxon>
    </lineage>
</organism>
<evidence type="ECO:0000256" key="2">
    <source>
        <dbReference type="PIRSR" id="PIRSR601310-3"/>
    </source>
</evidence>
<dbReference type="Gramene" id="OMERI11G08920.1">
    <property type="protein sequence ID" value="OMERI11G08920.1"/>
    <property type="gene ID" value="OMERI11G08920"/>
</dbReference>
<dbReference type="Proteomes" id="UP000008021">
    <property type="component" value="Chromosome 11"/>
</dbReference>
<evidence type="ECO:0000259" key="5">
    <source>
        <dbReference type="PROSITE" id="PS51084"/>
    </source>
</evidence>
<name>A0A0E0F4V8_9ORYZ</name>
<evidence type="ECO:0000256" key="3">
    <source>
        <dbReference type="PROSITE-ProRule" id="PRU00464"/>
    </source>
</evidence>
<dbReference type="STRING" id="40149.A0A0E0F4V8"/>
<dbReference type="EnsemblPlants" id="OMERI11G08920.1">
    <property type="protein sequence ID" value="OMERI11G08920.1"/>
    <property type="gene ID" value="OMERI11G08920"/>
</dbReference>
<reference evidence="6" key="2">
    <citation type="submission" date="2018-05" db="EMBL/GenBank/DDBJ databases">
        <title>OmerRS3 (Oryza meridionalis Reference Sequence Version 3).</title>
        <authorList>
            <person name="Zhang J."/>
            <person name="Kudrna D."/>
            <person name="Lee S."/>
            <person name="Talag J."/>
            <person name="Welchert J."/>
            <person name="Wing R.A."/>
        </authorList>
    </citation>
    <scope>NUCLEOTIDE SEQUENCE [LARGE SCALE GENOMIC DNA]</scope>
    <source>
        <strain evidence="6">cv. OR44</strain>
    </source>
</reference>
<sequence>MGLVAQKNAIAKKEKLSERKKIQKEKPAEGTRALSIDHACIPTLSPTQMSPARRLAVLRSHLQPAAPAGEGDRDVVVCADQAARVSTSPCAASAGRDAGGGREAEGKSCVFCRIIRGEAPAFKVYEDDVCLCILDSHPLAPGHSLIIPKCHFPSLEATPPHVVAAMCSKVPFLSNAIMKATQCDSFNMVVNNGAAAGQVIFHTHFHIIPRRSGDKLWPTESLRRRSIEPNETSGLVSCIKEQLYSSPEGCKAEPPSSLPKER</sequence>
<feature type="domain" description="HIT" evidence="5">
    <location>
        <begin position="110"/>
        <end position="217"/>
    </location>
</feature>
<dbReference type="PROSITE" id="PS51084">
    <property type="entry name" value="HIT_2"/>
    <property type="match status" value="1"/>
</dbReference>
<dbReference type="GO" id="GO:0006790">
    <property type="term" value="P:sulfur compound metabolic process"/>
    <property type="evidence" value="ECO:0007669"/>
    <property type="project" value="TreeGrafter"/>
</dbReference>
<dbReference type="SUPFAM" id="SSF54197">
    <property type="entry name" value="HIT-like"/>
    <property type="match status" value="1"/>
</dbReference>
<dbReference type="PRINTS" id="PR00332">
    <property type="entry name" value="HISTRIAD"/>
</dbReference>
<evidence type="ECO:0000313" key="7">
    <source>
        <dbReference type="Proteomes" id="UP000008021"/>
    </source>
</evidence>